<proteinExistence type="predicted"/>
<name>A0A4Y2M0F1_ARAVE</name>
<keyword evidence="2" id="KW-1185">Reference proteome</keyword>
<organism evidence="1 2">
    <name type="scientific">Araneus ventricosus</name>
    <name type="common">Orbweaver spider</name>
    <name type="synonym">Epeira ventricosa</name>
    <dbReference type="NCBI Taxonomy" id="182803"/>
    <lineage>
        <taxon>Eukaryota</taxon>
        <taxon>Metazoa</taxon>
        <taxon>Ecdysozoa</taxon>
        <taxon>Arthropoda</taxon>
        <taxon>Chelicerata</taxon>
        <taxon>Arachnida</taxon>
        <taxon>Araneae</taxon>
        <taxon>Araneomorphae</taxon>
        <taxon>Entelegynae</taxon>
        <taxon>Araneoidea</taxon>
        <taxon>Araneidae</taxon>
        <taxon>Araneus</taxon>
    </lineage>
</organism>
<dbReference type="AlphaFoldDB" id="A0A4Y2M0F1"/>
<gene>
    <name evidence="1" type="ORF">AVEN_247999_1</name>
</gene>
<accession>A0A4Y2M0F1</accession>
<evidence type="ECO:0000313" key="1">
    <source>
        <dbReference type="EMBL" id="GBN19216.1"/>
    </source>
</evidence>
<dbReference type="Proteomes" id="UP000499080">
    <property type="component" value="Unassembled WGS sequence"/>
</dbReference>
<dbReference type="EMBL" id="BGPR01006466">
    <property type="protein sequence ID" value="GBN19216.1"/>
    <property type="molecule type" value="Genomic_DNA"/>
</dbReference>
<reference evidence="1 2" key="1">
    <citation type="journal article" date="2019" name="Sci. Rep.">
        <title>Orb-weaving spider Araneus ventricosus genome elucidates the spidroin gene catalogue.</title>
        <authorList>
            <person name="Kono N."/>
            <person name="Nakamura H."/>
            <person name="Ohtoshi R."/>
            <person name="Moran D.A.P."/>
            <person name="Shinohara A."/>
            <person name="Yoshida Y."/>
            <person name="Fujiwara M."/>
            <person name="Mori M."/>
            <person name="Tomita M."/>
            <person name="Arakawa K."/>
        </authorList>
    </citation>
    <scope>NUCLEOTIDE SEQUENCE [LARGE SCALE GENOMIC DNA]</scope>
</reference>
<comment type="caution">
    <text evidence="1">The sequence shown here is derived from an EMBL/GenBank/DDBJ whole genome shotgun (WGS) entry which is preliminary data.</text>
</comment>
<sequence length="98" mass="11185">MNRMLCTNRLNVANSQGTRRSAAVESTLRAKFTQSQRLDIPCFIRCFCELGISKEESKNRSYFFQPPHLFAMKKEEGKAFVSNSRSSFQLEDASIPSL</sequence>
<protein>
    <submittedName>
        <fullName evidence="1">Uncharacterized protein</fullName>
    </submittedName>
</protein>
<evidence type="ECO:0000313" key="2">
    <source>
        <dbReference type="Proteomes" id="UP000499080"/>
    </source>
</evidence>